<evidence type="ECO:0000313" key="2">
    <source>
        <dbReference type="Proteomes" id="UP000660862"/>
    </source>
</evidence>
<reference evidence="1" key="1">
    <citation type="journal article" date="2014" name="Int. J. Syst. Evol. Microbiol.">
        <title>Complete genome sequence of Corynebacterium casei LMG S-19264T (=DSM 44701T), isolated from a smear-ripened cheese.</title>
        <authorList>
            <consortium name="US DOE Joint Genome Institute (JGI-PGF)"/>
            <person name="Walter F."/>
            <person name="Albersmeier A."/>
            <person name="Kalinowski J."/>
            <person name="Ruckert C."/>
        </authorList>
    </citation>
    <scope>NUCLEOTIDE SEQUENCE</scope>
    <source>
        <strain evidence="1">CGMCC 1.12195</strain>
    </source>
</reference>
<keyword evidence="2" id="KW-1185">Reference proteome</keyword>
<reference evidence="1" key="2">
    <citation type="submission" date="2020-09" db="EMBL/GenBank/DDBJ databases">
        <authorList>
            <person name="Sun Q."/>
            <person name="Zhou Y."/>
        </authorList>
    </citation>
    <scope>NUCLEOTIDE SEQUENCE</scope>
    <source>
        <strain evidence="1">CGMCC 1.12195</strain>
    </source>
</reference>
<sequence>MDEFFRLMEKLELETVPLLAGNFQLPDTIDEILGLADGDAELSPPNKQVAREGLVFRNADCTVSFKVISNKFLLKGAN</sequence>
<evidence type="ECO:0000313" key="1">
    <source>
        <dbReference type="EMBL" id="GGG80775.1"/>
    </source>
</evidence>
<gene>
    <name evidence="1" type="ORF">GCM10007415_11590</name>
</gene>
<proteinExistence type="predicted"/>
<organism evidence="1 2">
    <name type="scientific">Parapedobacter pyrenivorans</name>
    <dbReference type="NCBI Taxonomy" id="1305674"/>
    <lineage>
        <taxon>Bacteria</taxon>
        <taxon>Pseudomonadati</taxon>
        <taxon>Bacteroidota</taxon>
        <taxon>Sphingobacteriia</taxon>
        <taxon>Sphingobacteriales</taxon>
        <taxon>Sphingobacteriaceae</taxon>
        <taxon>Parapedobacter</taxon>
    </lineage>
</organism>
<comment type="caution">
    <text evidence="1">The sequence shown here is derived from an EMBL/GenBank/DDBJ whole genome shotgun (WGS) entry which is preliminary data.</text>
</comment>
<dbReference type="EMBL" id="BMER01000001">
    <property type="protein sequence ID" value="GGG80775.1"/>
    <property type="molecule type" value="Genomic_DNA"/>
</dbReference>
<name>A0A917M5R1_9SPHI</name>
<dbReference type="Proteomes" id="UP000660862">
    <property type="component" value="Unassembled WGS sequence"/>
</dbReference>
<protein>
    <submittedName>
        <fullName evidence="1">Uncharacterized protein</fullName>
    </submittedName>
</protein>
<accession>A0A917M5R1</accession>
<dbReference type="AlphaFoldDB" id="A0A917M5R1"/>